<keyword evidence="3" id="KW-1185">Reference proteome</keyword>
<gene>
    <name evidence="2" type="ORF">KIL84_016119</name>
</gene>
<name>A0A9D4AMG6_9SAUR</name>
<sequence>MAGENQQQRQKVGSFEGTRRPAASQHRAQSNTLNPGGQVQGWAWLPAWALQRGQGRAGQPAWGTAASSGTAPALARGQRPSGRPGRANPSSSFRTGPALLTPVGFSPAEGPEFLPLPHPLVTQPGSSCPLPSTGHTCPCHFLSTATGPPEVRGPGQ</sequence>
<evidence type="ECO:0000256" key="1">
    <source>
        <dbReference type="SAM" id="MobiDB-lite"/>
    </source>
</evidence>
<dbReference type="EMBL" id="JAHDVG010000487">
    <property type="protein sequence ID" value="KAH1166947.1"/>
    <property type="molecule type" value="Genomic_DNA"/>
</dbReference>
<dbReference type="Proteomes" id="UP000827986">
    <property type="component" value="Unassembled WGS sequence"/>
</dbReference>
<evidence type="ECO:0000313" key="2">
    <source>
        <dbReference type="EMBL" id="KAH1166947.1"/>
    </source>
</evidence>
<feature type="region of interest" description="Disordered" evidence="1">
    <location>
        <begin position="53"/>
        <end position="133"/>
    </location>
</feature>
<feature type="compositionally biased region" description="Polar residues" evidence="1">
    <location>
        <begin position="123"/>
        <end position="133"/>
    </location>
</feature>
<accession>A0A9D4AMG6</accession>
<reference evidence="2" key="1">
    <citation type="submission" date="2021-09" db="EMBL/GenBank/DDBJ databases">
        <title>The genome of Mauremys mutica provides insights into the evolution of semi-aquatic lifestyle.</title>
        <authorList>
            <person name="Gong S."/>
            <person name="Gao Y."/>
        </authorList>
    </citation>
    <scope>NUCLEOTIDE SEQUENCE</scope>
    <source>
        <strain evidence="2">MM-2020</strain>
        <tissue evidence="2">Muscle</tissue>
    </source>
</reference>
<proteinExistence type="predicted"/>
<feature type="region of interest" description="Disordered" evidence="1">
    <location>
        <begin position="1"/>
        <end position="39"/>
    </location>
</feature>
<comment type="caution">
    <text evidence="2">The sequence shown here is derived from an EMBL/GenBank/DDBJ whole genome shotgun (WGS) entry which is preliminary data.</text>
</comment>
<feature type="compositionally biased region" description="Polar residues" evidence="1">
    <location>
        <begin position="26"/>
        <end position="37"/>
    </location>
</feature>
<organism evidence="2 3">
    <name type="scientific">Mauremys mutica</name>
    <name type="common">yellowpond turtle</name>
    <dbReference type="NCBI Taxonomy" id="74926"/>
    <lineage>
        <taxon>Eukaryota</taxon>
        <taxon>Metazoa</taxon>
        <taxon>Chordata</taxon>
        <taxon>Craniata</taxon>
        <taxon>Vertebrata</taxon>
        <taxon>Euteleostomi</taxon>
        <taxon>Archelosauria</taxon>
        <taxon>Testudinata</taxon>
        <taxon>Testudines</taxon>
        <taxon>Cryptodira</taxon>
        <taxon>Durocryptodira</taxon>
        <taxon>Testudinoidea</taxon>
        <taxon>Geoemydidae</taxon>
        <taxon>Geoemydinae</taxon>
        <taxon>Mauremys</taxon>
    </lineage>
</organism>
<feature type="compositionally biased region" description="Polar residues" evidence="1">
    <location>
        <begin position="1"/>
        <end position="11"/>
    </location>
</feature>
<dbReference type="AlphaFoldDB" id="A0A9D4AMG6"/>
<protein>
    <submittedName>
        <fullName evidence="2">Uncharacterized protein</fullName>
    </submittedName>
</protein>
<evidence type="ECO:0000313" key="3">
    <source>
        <dbReference type="Proteomes" id="UP000827986"/>
    </source>
</evidence>